<evidence type="ECO:0000256" key="3">
    <source>
        <dbReference type="PROSITE-ProRule" id="PRU00175"/>
    </source>
</evidence>
<dbReference type="GO" id="GO:0051865">
    <property type="term" value="P:protein autoubiquitination"/>
    <property type="evidence" value="ECO:0007669"/>
    <property type="project" value="TreeGrafter"/>
</dbReference>
<dbReference type="SUPFAM" id="SSF57850">
    <property type="entry name" value="RING/U-box"/>
    <property type="match status" value="1"/>
</dbReference>
<feature type="compositionally biased region" description="Acidic residues" evidence="4">
    <location>
        <begin position="413"/>
        <end position="422"/>
    </location>
</feature>
<evidence type="ECO:0000259" key="5">
    <source>
        <dbReference type="PROSITE" id="PS50089"/>
    </source>
</evidence>
<dbReference type="EMBL" id="HBUE01264149">
    <property type="protein sequence ID" value="CAG6560562.1"/>
    <property type="molecule type" value="Transcribed_RNA"/>
</dbReference>
<dbReference type="PROSITE" id="PS50089">
    <property type="entry name" value="ZF_RING_2"/>
    <property type="match status" value="1"/>
</dbReference>
<dbReference type="GO" id="GO:0006513">
    <property type="term" value="P:protein monoubiquitination"/>
    <property type="evidence" value="ECO:0007669"/>
    <property type="project" value="TreeGrafter"/>
</dbReference>
<dbReference type="PANTHER" id="PTHR36754">
    <property type="entry name" value="E3 UBIQUITIN-PROTEIN LIGASE TRIM37"/>
    <property type="match status" value="1"/>
</dbReference>
<dbReference type="AlphaFoldDB" id="A0A8D8GJ91"/>
<dbReference type="InterPro" id="IPR013083">
    <property type="entry name" value="Znf_RING/FYVE/PHD"/>
</dbReference>
<dbReference type="GO" id="GO:0005164">
    <property type="term" value="F:tumor necrosis factor receptor binding"/>
    <property type="evidence" value="ECO:0007669"/>
    <property type="project" value="TreeGrafter"/>
</dbReference>
<protein>
    <submittedName>
        <fullName evidence="6">E3 ubiquitin-protein ligase TRIM37</fullName>
    </submittedName>
</protein>
<accession>A0A8D8GJ91</accession>
<name>A0A8D8GJ91_CULPI</name>
<keyword evidence="2" id="KW-0862">Zinc</keyword>
<reference evidence="6" key="1">
    <citation type="submission" date="2021-05" db="EMBL/GenBank/DDBJ databases">
        <authorList>
            <person name="Alioto T."/>
            <person name="Alioto T."/>
            <person name="Gomez Garrido J."/>
        </authorList>
    </citation>
    <scope>NUCLEOTIDE SEQUENCE</scope>
</reference>
<dbReference type="GO" id="GO:0070842">
    <property type="term" value="P:aggresome assembly"/>
    <property type="evidence" value="ECO:0007669"/>
    <property type="project" value="TreeGrafter"/>
</dbReference>
<keyword evidence="1 3" id="KW-0863">Zinc-finger</keyword>
<dbReference type="PANTHER" id="PTHR36754:SF2">
    <property type="entry name" value="E3 UBIQUITIN-PROTEIN LIGASE TRIM37"/>
    <property type="match status" value="1"/>
</dbReference>
<dbReference type="GO" id="GO:0031625">
    <property type="term" value="F:ubiquitin protein ligase binding"/>
    <property type="evidence" value="ECO:0007669"/>
    <property type="project" value="TreeGrafter"/>
</dbReference>
<dbReference type="EMBL" id="HBUE01159021">
    <property type="protein sequence ID" value="CAG6509188.1"/>
    <property type="molecule type" value="Transcribed_RNA"/>
</dbReference>
<dbReference type="Gene3D" id="3.30.40.10">
    <property type="entry name" value="Zinc/RING finger domain, C3HC4 (zinc finger)"/>
    <property type="match status" value="1"/>
</dbReference>
<feature type="domain" description="RING-type" evidence="5">
    <location>
        <begin position="21"/>
        <end position="68"/>
    </location>
</feature>
<dbReference type="CDD" id="cd16619">
    <property type="entry name" value="mRING-HC-C4C4_TRIM37_C-VIII"/>
    <property type="match status" value="1"/>
</dbReference>
<dbReference type="GO" id="GO:0061630">
    <property type="term" value="F:ubiquitin protein ligase activity"/>
    <property type="evidence" value="ECO:0007669"/>
    <property type="project" value="TreeGrafter"/>
</dbReference>
<dbReference type="InterPro" id="IPR053003">
    <property type="entry name" value="TRIM_RBCC_E3_ubiq-ligases"/>
</dbReference>
<feature type="region of interest" description="Disordered" evidence="4">
    <location>
        <begin position="394"/>
        <end position="422"/>
    </location>
</feature>
<evidence type="ECO:0000256" key="4">
    <source>
        <dbReference type="SAM" id="MobiDB-lite"/>
    </source>
</evidence>
<evidence type="ECO:0000256" key="2">
    <source>
        <dbReference type="ARBA" id="ARBA00022833"/>
    </source>
</evidence>
<dbReference type="GO" id="GO:0005778">
    <property type="term" value="C:peroxisomal membrane"/>
    <property type="evidence" value="ECO:0007669"/>
    <property type="project" value="TreeGrafter"/>
</dbReference>
<dbReference type="InterPro" id="IPR001841">
    <property type="entry name" value="Znf_RING"/>
</dbReference>
<dbReference type="GO" id="GO:0008270">
    <property type="term" value="F:zinc ion binding"/>
    <property type="evidence" value="ECO:0007669"/>
    <property type="project" value="UniProtKB-KW"/>
</dbReference>
<keyword evidence="1 3" id="KW-0479">Metal-binding</keyword>
<evidence type="ECO:0000313" key="6">
    <source>
        <dbReference type="EMBL" id="CAG6509188.1"/>
    </source>
</evidence>
<dbReference type="GO" id="GO:0016235">
    <property type="term" value="C:aggresome"/>
    <property type="evidence" value="ECO:0007669"/>
    <property type="project" value="TreeGrafter"/>
</dbReference>
<sequence>MATASGRCDSLLQRFSDQLQCVICAELPRNAHICPHCSALFCHDCVWQWLTRAADEDTEDVESCPHCRKQLRPGRLVKLQWFGARVEPLREALERAVNGDDQAAGSDLNLPQDVEPKPQFTVGTFTLRNFRPQQMPTRIFSQKVVDDLGSIWRLEVFPRGEWMSAYLTLNKGLEGRYEYIIETLNNFPKRLRFESNFKQRSSFGAAEFIDTRPIPGDAAPMNINFRYFVRPVSFEEKCKLQQKLLDKLDKQDELLKGNPNTFYYRVENFSDFNKATDRQQESYEDDLLNSWRLELNTGHSPRFLEMKVQLMYGVPGLYEVRLQLTNEVPECNKKLSFQHTFEPGWTAVFNMQIRWGQLEEYGFTHFDADFLEVIATVCPIHLNHQELQELLFSSDDDEDDHGSYESNGSSEVASEEGEQYYY</sequence>
<proteinExistence type="predicted"/>
<evidence type="ECO:0000256" key="1">
    <source>
        <dbReference type="ARBA" id="ARBA00022771"/>
    </source>
</evidence>
<organism evidence="6">
    <name type="scientific">Culex pipiens</name>
    <name type="common">House mosquito</name>
    <dbReference type="NCBI Taxonomy" id="7175"/>
    <lineage>
        <taxon>Eukaryota</taxon>
        <taxon>Metazoa</taxon>
        <taxon>Ecdysozoa</taxon>
        <taxon>Arthropoda</taxon>
        <taxon>Hexapoda</taxon>
        <taxon>Insecta</taxon>
        <taxon>Pterygota</taxon>
        <taxon>Neoptera</taxon>
        <taxon>Endopterygota</taxon>
        <taxon>Diptera</taxon>
        <taxon>Nematocera</taxon>
        <taxon>Culicoidea</taxon>
        <taxon>Culicidae</taxon>
        <taxon>Culicinae</taxon>
        <taxon>Culicini</taxon>
        <taxon>Culex</taxon>
        <taxon>Culex</taxon>
    </lineage>
</organism>